<dbReference type="Proteomes" id="UP001153069">
    <property type="component" value="Unassembled WGS sequence"/>
</dbReference>
<dbReference type="PANTHER" id="PTHR46586">
    <property type="entry name" value="ANKYRIN REPEAT-CONTAINING PROTEIN"/>
    <property type="match status" value="1"/>
</dbReference>
<dbReference type="Pfam" id="PF13637">
    <property type="entry name" value="Ank_4"/>
    <property type="match status" value="1"/>
</dbReference>
<evidence type="ECO:0000313" key="1">
    <source>
        <dbReference type="EMBL" id="CAB9531327.1"/>
    </source>
</evidence>
<evidence type="ECO:0000313" key="2">
    <source>
        <dbReference type="Proteomes" id="UP001153069"/>
    </source>
</evidence>
<comment type="caution">
    <text evidence="1">The sequence shown here is derived from an EMBL/GenBank/DDBJ whole genome shotgun (WGS) entry which is preliminary data.</text>
</comment>
<name>A0A9N8HZC5_9STRA</name>
<dbReference type="InterPro" id="IPR036770">
    <property type="entry name" value="Ankyrin_rpt-contain_sf"/>
</dbReference>
<reference evidence="1" key="1">
    <citation type="submission" date="2020-06" db="EMBL/GenBank/DDBJ databases">
        <authorList>
            <consortium name="Plant Systems Biology data submission"/>
        </authorList>
    </citation>
    <scope>NUCLEOTIDE SEQUENCE</scope>
    <source>
        <strain evidence="1">D6</strain>
    </source>
</reference>
<accession>A0A9N8HZC5</accession>
<dbReference type="Gene3D" id="1.25.40.20">
    <property type="entry name" value="Ankyrin repeat-containing domain"/>
    <property type="match status" value="1"/>
</dbReference>
<dbReference type="InterPro" id="IPR052050">
    <property type="entry name" value="SecEffector_AnkRepeat"/>
</dbReference>
<dbReference type="InterPro" id="IPR002110">
    <property type="entry name" value="Ankyrin_rpt"/>
</dbReference>
<dbReference type="PANTHER" id="PTHR46586:SF3">
    <property type="entry name" value="ANKYRIN REPEAT-CONTAINING PROTEIN"/>
    <property type="match status" value="1"/>
</dbReference>
<dbReference type="SUPFAM" id="SSF140860">
    <property type="entry name" value="Pseudo ankyrin repeat-like"/>
    <property type="match status" value="1"/>
</dbReference>
<gene>
    <name evidence="1" type="ORF">SEMRO_3429_G347940.1</name>
</gene>
<organism evidence="1 2">
    <name type="scientific">Seminavis robusta</name>
    <dbReference type="NCBI Taxonomy" id="568900"/>
    <lineage>
        <taxon>Eukaryota</taxon>
        <taxon>Sar</taxon>
        <taxon>Stramenopiles</taxon>
        <taxon>Ochrophyta</taxon>
        <taxon>Bacillariophyta</taxon>
        <taxon>Bacillariophyceae</taxon>
        <taxon>Bacillariophycidae</taxon>
        <taxon>Naviculales</taxon>
        <taxon>Naviculaceae</taxon>
        <taxon>Seminavis</taxon>
    </lineage>
</organism>
<proteinExistence type="predicted"/>
<dbReference type="AlphaFoldDB" id="A0A9N8HZC5"/>
<sequence>MASPPSPLLNADDLIWTNKLLSFVGVGQHAFVGAANKRFNKLYKEYCEKELQKNPRKVTDTPGHPDRGTRSAEITDTFCSEAFCNESRAEHWLRDTSPHKKPRRHLVCRVLAKTGNPTVMQWARKKGLPWSRRTCAAAAAHGHLHLLQWLRENDYPWDERTCSDAALFGHLDILKWAHENGCPWDHSTCEAAAQGGHLDVLKWARENGCPWDHSTCKAAANGGHLDGCAEVGPRKCLPMGSLHMRGCCQRRSP</sequence>
<protein>
    <submittedName>
        <fullName evidence="1">Ankyrin repeat protein</fullName>
    </submittedName>
</protein>
<dbReference type="EMBL" id="CAICTM010003427">
    <property type="protein sequence ID" value="CAB9531327.1"/>
    <property type="molecule type" value="Genomic_DNA"/>
</dbReference>
<keyword evidence="2" id="KW-1185">Reference proteome</keyword>